<keyword evidence="10" id="KW-1185">Reference proteome</keyword>
<dbReference type="PANTHER" id="PTHR34979">
    <property type="entry name" value="INNER MEMBRANE PROTEIN YGAZ"/>
    <property type="match status" value="1"/>
</dbReference>
<dbReference type="PANTHER" id="PTHR34979:SF1">
    <property type="entry name" value="INNER MEMBRANE PROTEIN YGAZ"/>
    <property type="match status" value="1"/>
</dbReference>
<dbReference type="HOGENOM" id="CLU_065777_4_0_9"/>
<protein>
    <submittedName>
        <fullName evidence="9">Uncharacterized protein</fullName>
    </submittedName>
</protein>
<evidence type="ECO:0000256" key="5">
    <source>
        <dbReference type="ARBA" id="ARBA00022692"/>
    </source>
</evidence>
<organism evidence="9 10">
    <name type="scientific">Staphylococcus carnosus (strain TM300)</name>
    <dbReference type="NCBI Taxonomy" id="396513"/>
    <lineage>
        <taxon>Bacteria</taxon>
        <taxon>Bacillati</taxon>
        <taxon>Bacillota</taxon>
        <taxon>Bacilli</taxon>
        <taxon>Bacillales</taxon>
        <taxon>Staphylococcaceae</taxon>
        <taxon>Staphylococcus</taxon>
    </lineage>
</organism>
<feature type="transmembrane region" description="Helical" evidence="8">
    <location>
        <begin position="222"/>
        <end position="239"/>
    </location>
</feature>
<keyword evidence="7 8" id="KW-0472">Membrane</keyword>
<evidence type="ECO:0000256" key="4">
    <source>
        <dbReference type="ARBA" id="ARBA00022475"/>
    </source>
</evidence>
<dbReference type="eggNOG" id="COG1296">
    <property type="taxonomic scope" value="Bacteria"/>
</dbReference>
<dbReference type="GO" id="GO:0005886">
    <property type="term" value="C:plasma membrane"/>
    <property type="evidence" value="ECO:0007669"/>
    <property type="project" value="UniProtKB-SubCell"/>
</dbReference>
<evidence type="ECO:0000313" key="10">
    <source>
        <dbReference type="Proteomes" id="UP000000444"/>
    </source>
</evidence>
<comment type="subcellular location">
    <subcellularLocation>
        <location evidence="1">Cell membrane</location>
        <topology evidence="1">Multi-pass membrane protein</topology>
    </subcellularLocation>
</comment>
<evidence type="ECO:0000256" key="3">
    <source>
        <dbReference type="ARBA" id="ARBA00022448"/>
    </source>
</evidence>
<keyword evidence="3" id="KW-0813">Transport</keyword>
<dbReference type="KEGG" id="sca:SCA_1988"/>
<sequence length="292" mass="33060">MQLECSMAVSLILLNKKLHVFQKSLEIFKYYIEMIGSSKLNVRRSFYIAEERGLIKMTHTKHSHIETFKAAFPQTIPIFAGFTFIGMAYGIYMHSLGFPPIYAMLMSLLIFAGSMEFVAGSLLLAPFSPFSAFILTLMLNSRHLFYGISMLDKFKGTGAKKPYLIFGMCDETFVINNMANIPKNVDRGLFMFYVTVLNQFYWFFGTTIGSLFGVMIKFDTKGLDFVMVALFVVIFLESWLKEKNHISSLIGLIIPIICLIVLGPNRFILPSMVLIVIGLSLLRGYFARKGVA</sequence>
<dbReference type="InterPro" id="IPR011606">
    <property type="entry name" value="Brnchd-chn_aa_trnsp_permease"/>
</dbReference>
<feature type="transmembrane region" description="Helical" evidence="8">
    <location>
        <begin position="268"/>
        <end position="286"/>
    </location>
</feature>
<keyword evidence="4" id="KW-1003">Cell membrane</keyword>
<evidence type="ECO:0000256" key="8">
    <source>
        <dbReference type="SAM" id="Phobius"/>
    </source>
</evidence>
<reference evidence="9 10" key="1">
    <citation type="journal article" date="2009" name="Appl. Environ. Microbiol.">
        <title>Genome analysis of the meat starter culture bacterium Staphylococcus carnosus TM300.</title>
        <authorList>
            <person name="Rosenstein R."/>
            <person name="Nerz C."/>
            <person name="Biswas L."/>
            <person name="Resch A."/>
            <person name="Raddatz G."/>
            <person name="Schuster S.C."/>
            <person name="Goetz F."/>
        </authorList>
    </citation>
    <scope>NUCLEOTIDE SEQUENCE [LARGE SCALE GENOMIC DNA]</scope>
    <source>
        <strain evidence="9 10">TM300</strain>
    </source>
</reference>
<evidence type="ECO:0000256" key="6">
    <source>
        <dbReference type="ARBA" id="ARBA00022989"/>
    </source>
</evidence>
<name>B9DL01_STACT</name>
<accession>B9DL01</accession>
<evidence type="ECO:0000313" key="9">
    <source>
        <dbReference type="EMBL" id="CAL28893.1"/>
    </source>
</evidence>
<dbReference type="AlphaFoldDB" id="B9DL01"/>
<dbReference type="Pfam" id="PF03591">
    <property type="entry name" value="AzlC"/>
    <property type="match status" value="1"/>
</dbReference>
<gene>
    <name evidence="9" type="ordered locus">Sca_1988</name>
</gene>
<dbReference type="Proteomes" id="UP000000444">
    <property type="component" value="Chromosome"/>
</dbReference>
<evidence type="ECO:0000256" key="1">
    <source>
        <dbReference type="ARBA" id="ARBA00004651"/>
    </source>
</evidence>
<dbReference type="GO" id="GO:1903785">
    <property type="term" value="P:L-valine transmembrane transport"/>
    <property type="evidence" value="ECO:0007669"/>
    <property type="project" value="TreeGrafter"/>
</dbReference>
<proteinExistence type="inferred from homology"/>
<evidence type="ECO:0000256" key="7">
    <source>
        <dbReference type="ARBA" id="ARBA00023136"/>
    </source>
</evidence>
<feature type="transmembrane region" description="Helical" evidence="8">
    <location>
        <begin position="246"/>
        <end position="262"/>
    </location>
</feature>
<keyword evidence="5 8" id="KW-0812">Transmembrane</keyword>
<comment type="similarity">
    <text evidence="2">Belongs to the AzlC family.</text>
</comment>
<feature type="transmembrane region" description="Helical" evidence="8">
    <location>
        <begin position="71"/>
        <end position="92"/>
    </location>
</feature>
<dbReference type="EMBL" id="AM295250">
    <property type="protein sequence ID" value="CAL28893.1"/>
    <property type="molecule type" value="Genomic_DNA"/>
</dbReference>
<feature type="transmembrane region" description="Helical" evidence="8">
    <location>
        <begin position="190"/>
        <end position="216"/>
    </location>
</feature>
<evidence type="ECO:0000256" key="2">
    <source>
        <dbReference type="ARBA" id="ARBA00010735"/>
    </source>
</evidence>
<keyword evidence="6 8" id="KW-1133">Transmembrane helix</keyword>